<reference evidence="2" key="1">
    <citation type="submission" date="2019-07" db="EMBL/GenBank/DDBJ databases">
        <title>Bacillus alkalisoli sp. nov. isolated from saline soil.</title>
        <authorList>
            <person name="Sun J.-Q."/>
            <person name="Xu L."/>
        </authorList>
    </citation>
    <scope>NUCLEOTIDE SEQUENCE [LARGE SCALE GENOMIC DNA]</scope>
    <source>
        <strain evidence="2">M4U3P1</strain>
    </source>
</reference>
<organism evidence="1 2">
    <name type="scientific">Paenalkalicoccus suaedae</name>
    <dbReference type="NCBI Taxonomy" id="2592382"/>
    <lineage>
        <taxon>Bacteria</taxon>
        <taxon>Bacillati</taxon>
        <taxon>Bacillota</taxon>
        <taxon>Bacilli</taxon>
        <taxon>Bacillales</taxon>
        <taxon>Bacillaceae</taxon>
        <taxon>Paenalkalicoccus</taxon>
    </lineage>
</organism>
<dbReference type="Gene3D" id="3.40.30.10">
    <property type="entry name" value="Glutaredoxin"/>
    <property type="match status" value="1"/>
</dbReference>
<dbReference type="KEGG" id="psua:FLK61_36085"/>
<dbReference type="InterPro" id="IPR022551">
    <property type="entry name" value="BrxC"/>
</dbReference>
<dbReference type="EMBL" id="CP041372">
    <property type="protein sequence ID" value="QKS72083.1"/>
    <property type="molecule type" value="Genomic_DNA"/>
</dbReference>
<name>A0A859FFF2_9BACI</name>
<evidence type="ECO:0000313" key="1">
    <source>
        <dbReference type="EMBL" id="QKS72083.1"/>
    </source>
</evidence>
<evidence type="ECO:0000313" key="2">
    <source>
        <dbReference type="Proteomes" id="UP000318138"/>
    </source>
</evidence>
<dbReference type="RefSeq" id="WP_176010067.1">
    <property type="nucleotide sequence ID" value="NZ_CP041372.2"/>
</dbReference>
<gene>
    <name evidence="1" type="primary">ytxJ</name>
    <name evidence="1" type="ORF">FLK61_36085</name>
</gene>
<dbReference type="Proteomes" id="UP000318138">
    <property type="component" value="Chromosome"/>
</dbReference>
<dbReference type="NCBIfam" id="TIGR04019">
    <property type="entry name" value="B_thiol_YtxJ"/>
    <property type="match status" value="1"/>
</dbReference>
<dbReference type="InterPro" id="IPR036249">
    <property type="entry name" value="Thioredoxin-like_sf"/>
</dbReference>
<protein>
    <submittedName>
        <fullName evidence="1">Bacillithiol system redox-active protein YtxJ</fullName>
    </submittedName>
</protein>
<dbReference type="Pfam" id="PF11009">
    <property type="entry name" value="BrxC"/>
    <property type="match status" value="1"/>
</dbReference>
<accession>A0A859FFF2</accession>
<dbReference type="SUPFAM" id="SSF52833">
    <property type="entry name" value="Thioredoxin-like"/>
    <property type="match status" value="1"/>
</dbReference>
<sequence>MNKLESVDQLKNLYEQTSTYVLFKNSLTCPVSQEAYREMEKFVQAHPDVPLYYLNVQELREGSNDVAETFNIKHESPQAFVIADGNVTWNASHWNVTKKNVEKALAE</sequence>
<dbReference type="AlphaFoldDB" id="A0A859FFF2"/>
<keyword evidence="2" id="KW-1185">Reference proteome</keyword>
<proteinExistence type="predicted"/>